<reference evidence="2" key="1">
    <citation type="journal article" date="2011" name="PLoS Genet.">
        <title>Genomic analysis of the necrotrophic fungal pathogens Sclerotinia sclerotiorum and Botrytis cinerea.</title>
        <authorList>
            <person name="Amselem J."/>
            <person name="Cuomo C.A."/>
            <person name="van Kan J.A."/>
            <person name="Viaud M."/>
            <person name="Benito E.P."/>
            <person name="Couloux A."/>
            <person name="Coutinho P.M."/>
            <person name="de Vries R.P."/>
            <person name="Dyer P.S."/>
            <person name="Fillinger S."/>
            <person name="Fournier E."/>
            <person name="Gout L."/>
            <person name="Hahn M."/>
            <person name="Kohn L."/>
            <person name="Lapalu N."/>
            <person name="Plummer K.M."/>
            <person name="Pradier J.M."/>
            <person name="Quevillon E."/>
            <person name="Sharon A."/>
            <person name="Simon A."/>
            <person name="ten Have A."/>
            <person name="Tudzynski B."/>
            <person name="Tudzynski P."/>
            <person name="Wincker P."/>
            <person name="Andrew M."/>
            <person name="Anthouard V."/>
            <person name="Beever R.E."/>
            <person name="Beffa R."/>
            <person name="Benoit I."/>
            <person name="Bouzid O."/>
            <person name="Brault B."/>
            <person name="Chen Z."/>
            <person name="Choquer M."/>
            <person name="Collemare J."/>
            <person name="Cotton P."/>
            <person name="Danchin E.G."/>
            <person name="Da Silva C."/>
            <person name="Gautier A."/>
            <person name="Giraud C."/>
            <person name="Giraud T."/>
            <person name="Gonzalez C."/>
            <person name="Grossetete S."/>
            <person name="Guldener U."/>
            <person name="Henrissat B."/>
            <person name="Howlett B.J."/>
            <person name="Kodira C."/>
            <person name="Kretschmer M."/>
            <person name="Lappartient A."/>
            <person name="Leroch M."/>
            <person name="Levis C."/>
            <person name="Mauceli E."/>
            <person name="Neuveglise C."/>
            <person name="Oeser B."/>
            <person name="Pearson M."/>
            <person name="Poulain J."/>
            <person name="Poussereau N."/>
            <person name="Quesneville H."/>
            <person name="Rascle C."/>
            <person name="Schumacher J."/>
            <person name="Segurens B."/>
            <person name="Sexton A."/>
            <person name="Silva E."/>
            <person name="Sirven C."/>
            <person name="Soanes D.M."/>
            <person name="Talbot N.J."/>
            <person name="Templeton M."/>
            <person name="Yandava C."/>
            <person name="Yarden O."/>
            <person name="Zeng Q."/>
            <person name="Rollins J.A."/>
            <person name="Lebrun M.H."/>
            <person name="Dickman M."/>
        </authorList>
    </citation>
    <scope>NUCLEOTIDE SEQUENCE [LARGE SCALE GENOMIC DNA]</scope>
    <source>
        <strain evidence="2">T4</strain>
    </source>
</reference>
<dbReference type="AlphaFoldDB" id="G2XXZ5"/>
<evidence type="ECO:0000313" key="1">
    <source>
        <dbReference type="EMBL" id="CCD45332.1"/>
    </source>
</evidence>
<dbReference type="EMBL" id="FQ790277">
    <property type="protein sequence ID" value="CCD45332.1"/>
    <property type="molecule type" value="Genomic_DNA"/>
</dbReference>
<evidence type="ECO:0000313" key="2">
    <source>
        <dbReference type="Proteomes" id="UP000008177"/>
    </source>
</evidence>
<gene>
    <name evidence="1" type="ORF">BofuT4_P120380.1</name>
</gene>
<organism evidence="1 2">
    <name type="scientific">Botryotinia fuckeliana (strain T4)</name>
    <name type="common">Noble rot fungus</name>
    <name type="synonym">Botrytis cinerea</name>
    <dbReference type="NCBI Taxonomy" id="999810"/>
    <lineage>
        <taxon>Eukaryota</taxon>
        <taxon>Fungi</taxon>
        <taxon>Dikarya</taxon>
        <taxon>Ascomycota</taxon>
        <taxon>Pezizomycotina</taxon>
        <taxon>Leotiomycetes</taxon>
        <taxon>Helotiales</taxon>
        <taxon>Sclerotiniaceae</taxon>
        <taxon>Botrytis</taxon>
    </lineage>
</organism>
<dbReference type="HOGENOM" id="CLU_2084487_0_0_1"/>
<protein>
    <submittedName>
        <fullName evidence="1">Uncharacterized protein</fullName>
    </submittedName>
</protein>
<name>G2XXZ5_BOTF4</name>
<accession>G2XXZ5</accession>
<sequence length="117" mass="13526">MRSSHFQTLIFLAQFTREIQKLRSEEFGRRVKNKKLGNIVRRNAHEEPPWTPKLGWLKLSRYLFVVLCDWTSVFMYVRVHACMLQCICKCRATFMVISTGNGSLRSGLVALLLCSTG</sequence>
<dbReference type="InParanoid" id="G2XXZ5"/>
<dbReference type="Proteomes" id="UP000008177">
    <property type="component" value="Unplaced contigs"/>
</dbReference>
<proteinExistence type="predicted"/>